<dbReference type="Pfam" id="PF12895">
    <property type="entry name" value="ANAPC3"/>
    <property type="match status" value="1"/>
</dbReference>
<protein>
    <submittedName>
        <fullName evidence="1">(salmon louse) hypothetical protein</fullName>
    </submittedName>
</protein>
<dbReference type="Proteomes" id="UP000675881">
    <property type="component" value="Chromosome 5"/>
</dbReference>
<reference evidence="1" key="1">
    <citation type="submission" date="2021-02" db="EMBL/GenBank/DDBJ databases">
        <authorList>
            <person name="Bekaert M."/>
        </authorList>
    </citation>
    <scope>NUCLEOTIDE SEQUENCE</scope>
    <source>
        <strain evidence="1">IoA-00</strain>
    </source>
</reference>
<sequence>MWGKKLLDVVATGNTDIFLAPNNPENDNRKEKQKDKVKEIKFQVPDNIHKDGKSSSVDSMRNKISLISEKAVERNLLVFDNVLLNDKSTHGYVDSHRIIDNLKDIKSIISKQKQERNILRRNYDSVIDEEDENEEIGISVCIQKAKNQYLKGQVDSAVMYLKVAINYGNKELKRSINNPVIEKLIMNAYLLISQCYLLQGKPKISLQMVGKVLKDHKNNTPALYVKAESYYYISKFEKALMYYHQGIRTRNFLYSDQFRMGIAKSRDAINKCLKILDNVSETFAQKSILRSSFKNQAGVIKEMYRYKYKNANQGKMRKTYTIEGESRNKTCDTALICHQKRMNIGQRSHNGLSSGSSSGLSLHHVVGPQNLNELKYVHEQAENTAIIYISTIIILYIFGLTVILFHHMNQIHGVWAWNCLDVWDELRPWSPPSTSNTVDLDDGTDAKQGIEIVIESAYDDSQTNPKKKWKHNSSCLFFFKSKEKCNMDNSNSHYNHNSESSCYHTKESREDSIISGSLKVKDTRGMSVVTILNDDHHRGRQSVQKSQVLETAL</sequence>
<evidence type="ECO:0000313" key="1">
    <source>
        <dbReference type="EMBL" id="CAF2961918.1"/>
    </source>
</evidence>
<dbReference type="EMBL" id="HG994584">
    <property type="protein sequence ID" value="CAF2961918.1"/>
    <property type="molecule type" value="Genomic_DNA"/>
</dbReference>
<dbReference type="Gene3D" id="1.25.40.10">
    <property type="entry name" value="Tetratricopeptide repeat domain"/>
    <property type="match status" value="1"/>
</dbReference>
<dbReference type="PANTHER" id="PTHR23040">
    <property type="match status" value="1"/>
</dbReference>
<dbReference type="SUPFAM" id="SSF48452">
    <property type="entry name" value="TPR-like"/>
    <property type="match status" value="1"/>
</dbReference>
<dbReference type="InterPro" id="IPR040111">
    <property type="entry name" value="ODAD4"/>
</dbReference>
<dbReference type="AlphaFoldDB" id="A0A7R8CXN8"/>
<dbReference type="PANTHER" id="PTHR23040:SF2">
    <property type="entry name" value="OUTER DYNEIN ARM-DOCKING COMPLEX SUBUNIT 4"/>
    <property type="match status" value="1"/>
</dbReference>
<evidence type="ECO:0000313" key="2">
    <source>
        <dbReference type="Proteomes" id="UP000675881"/>
    </source>
</evidence>
<keyword evidence="2" id="KW-1185">Reference proteome</keyword>
<dbReference type="InterPro" id="IPR011990">
    <property type="entry name" value="TPR-like_helical_dom_sf"/>
</dbReference>
<organism evidence="1 2">
    <name type="scientific">Lepeophtheirus salmonis</name>
    <name type="common">Salmon louse</name>
    <name type="synonym">Caligus salmonis</name>
    <dbReference type="NCBI Taxonomy" id="72036"/>
    <lineage>
        <taxon>Eukaryota</taxon>
        <taxon>Metazoa</taxon>
        <taxon>Ecdysozoa</taxon>
        <taxon>Arthropoda</taxon>
        <taxon>Crustacea</taxon>
        <taxon>Multicrustacea</taxon>
        <taxon>Hexanauplia</taxon>
        <taxon>Copepoda</taxon>
        <taxon>Siphonostomatoida</taxon>
        <taxon>Caligidae</taxon>
        <taxon>Lepeophtheirus</taxon>
    </lineage>
</organism>
<name>A0A7R8CXN8_LEPSM</name>
<accession>A0A7R8CXN8</accession>
<gene>
    <name evidence="1" type="ORF">LSAA_9725</name>
</gene>
<dbReference type="OrthoDB" id="245563at2759"/>
<proteinExistence type="predicted"/>